<keyword evidence="1" id="KW-0808">Transferase</keyword>
<reference evidence="4 6" key="1">
    <citation type="journal article" date="2011" name="Nature">
        <title>The Medicago genome provides insight into the evolution of rhizobial symbioses.</title>
        <authorList>
            <person name="Young N.D."/>
            <person name="Debelle F."/>
            <person name="Oldroyd G.E."/>
            <person name="Geurts R."/>
            <person name="Cannon S.B."/>
            <person name="Udvardi M.K."/>
            <person name="Benedito V.A."/>
            <person name="Mayer K.F."/>
            <person name="Gouzy J."/>
            <person name="Schoof H."/>
            <person name="Van de Peer Y."/>
            <person name="Proost S."/>
            <person name="Cook D.R."/>
            <person name="Meyers B.C."/>
            <person name="Spannagl M."/>
            <person name="Cheung F."/>
            <person name="De Mita S."/>
            <person name="Krishnakumar V."/>
            <person name="Gundlach H."/>
            <person name="Zhou S."/>
            <person name="Mudge J."/>
            <person name="Bharti A.K."/>
            <person name="Murray J.D."/>
            <person name="Naoumkina M.A."/>
            <person name="Rosen B."/>
            <person name="Silverstein K.A."/>
            <person name="Tang H."/>
            <person name="Rombauts S."/>
            <person name="Zhao P.X."/>
            <person name="Zhou P."/>
            <person name="Barbe V."/>
            <person name="Bardou P."/>
            <person name="Bechner M."/>
            <person name="Bellec A."/>
            <person name="Berger A."/>
            <person name="Berges H."/>
            <person name="Bidwell S."/>
            <person name="Bisseling T."/>
            <person name="Choisne N."/>
            <person name="Couloux A."/>
            <person name="Denny R."/>
            <person name="Deshpande S."/>
            <person name="Dai X."/>
            <person name="Doyle J.J."/>
            <person name="Dudez A.M."/>
            <person name="Farmer A.D."/>
            <person name="Fouteau S."/>
            <person name="Franken C."/>
            <person name="Gibelin C."/>
            <person name="Gish J."/>
            <person name="Goldstein S."/>
            <person name="Gonzalez A.J."/>
            <person name="Green P.J."/>
            <person name="Hallab A."/>
            <person name="Hartog M."/>
            <person name="Hua A."/>
            <person name="Humphray S.J."/>
            <person name="Jeong D.H."/>
            <person name="Jing Y."/>
            <person name="Jocker A."/>
            <person name="Kenton S.M."/>
            <person name="Kim D.J."/>
            <person name="Klee K."/>
            <person name="Lai H."/>
            <person name="Lang C."/>
            <person name="Lin S."/>
            <person name="Macmil S.L."/>
            <person name="Magdelenat G."/>
            <person name="Matthews L."/>
            <person name="McCorrison J."/>
            <person name="Monaghan E.L."/>
            <person name="Mun J.H."/>
            <person name="Najar F.Z."/>
            <person name="Nicholson C."/>
            <person name="Noirot C."/>
            <person name="O'Bleness M."/>
            <person name="Paule C.R."/>
            <person name="Poulain J."/>
            <person name="Prion F."/>
            <person name="Qin B."/>
            <person name="Qu C."/>
            <person name="Retzel E.F."/>
            <person name="Riddle C."/>
            <person name="Sallet E."/>
            <person name="Samain S."/>
            <person name="Samson N."/>
            <person name="Sanders I."/>
            <person name="Saurat O."/>
            <person name="Scarpelli C."/>
            <person name="Schiex T."/>
            <person name="Segurens B."/>
            <person name="Severin A.J."/>
            <person name="Sherrier D.J."/>
            <person name="Shi R."/>
            <person name="Sims S."/>
            <person name="Singer S.R."/>
            <person name="Sinharoy S."/>
            <person name="Sterck L."/>
            <person name="Viollet A."/>
            <person name="Wang B.B."/>
            <person name="Wang K."/>
            <person name="Wang M."/>
            <person name="Wang X."/>
            <person name="Warfsmann J."/>
            <person name="Weissenbach J."/>
            <person name="White D.D."/>
            <person name="White J.D."/>
            <person name="Wiley G.B."/>
            <person name="Wincker P."/>
            <person name="Xing Y."/>
            <person name="Yang L."/>
            <person name="Yao Z."/>
            <person name="Ying F."/>
            <person name="Zhai J."/>
            <person name="Zhou L."/>
            <person name="Zuber A."/>
            <person name="Denarie J."/>
            <person name="Dixon R.A."/>
            <person name="May G.D."/>
            <person name="Schwartz D.C."/>
            <person name="Rogers J."/>
            <person name="Quetier F."/>
            <person name="Town C.D."/>
            <person name="Roe B.A."/>
        </authorList>
    </citation>
    <scope>NUCLEOTIDE SEQUENCE [LARGE SCALE GENOMIC DNA]</scope>
    <source>
        <strain evidence="4">A17</strain>
        <strain evidence="5 6">cv. Jemalong A17</strain>
    </source>
</reference>
<dbReference type="InterPro" id="IPR016135">
    <property type="entry name" value="UBQ-conjugating_enzyme/RWD"/>
</dbReference>
<evidence type="ECO:0000259" key="3">
    <source>
        <dbReference type="PROSITE" id="PS50127"/>
    </source>
</evidence>
<accession>A0A0C3USA4</accession>
<evidence type="ECO:0000313" key="4">
    <source>
        <dbReference type="EMBL" id="AES61992.2"/>
    </source>
</evidence>
<protein>
    <submittedName>
        <fullName evidence="4">Ubiquitin-conjugating enzyme</fullName>
    </submittedName>
</protein>
<dbReference type="Proteomes" id="UP000002051">
    <property type="component" value="Unassembled WGS sequence"/>
</dbReference>
<keyword evidence="6" id="KW-1185">Reference proteome</keyword>
<dbReference type="GO" id="GO:0061631">
    <property type="term" value="F:ubiquitin conjugating enzyme activity"/>
    <property type="evidence" value="ECO:0000318"/>
    <property type="project" value="GO_Central"/>
</dbReference>
<name>G7I334_MEDTR</name>
<dbReference type="Gene3D" id="3.10.110.10">
    <property type="entry name" value="Ubiquitin Conjugating Enzyme"/>
    <property type="match status" value="1"/>
</dbReference>
<dbReference type="InterPro" id="IPR000608">
    <property type="entry name" value="UBC"/>
</dbReference>
<dbReference type="SMART" id="SM00212">
    <property type="entry name" value="UBCc"/>
    <property type="match status" value="1"/>
</dbReference>
<dbReference type="SUPFAM" id="SSF54495">
    <property type="entry name" value="UBC-like"/>
    <property type="match status" value="1"/>
</dbReference>
<evidence type="ECO:0000256" key="2">
    <source>
        <dbReference type="ARBA" id="ARBA00022786"/>
    </source>
</evidence>
<dbReference type="PANTHER" id="PTHR46116">
    <property type="entry name" value="(E3-INDEPENDENT) E2 UBIQUITIN-CONJUGATING ENZYME"/>
    <property type="match status" value="1"/>
</dbReference>
<dbReference type="AlphaFoldDB" id="G7I334"/>
<dbReference type="HOGENOM" id="CLU_971012_0_0_1"/>
<feature type="domain" description="UBC core" evidence="3">
    <location>
        <begin position="1"/>
        <end position="168"/>
    </location>
</feature>
<proteinExistence type="predicted"/>
<dbReference type="STRING" id="3880.G7I334"/>
<evidence type="ECO:0000256" key="1">
    <source>
        <dbReference type="ARBA" id="ARBA00022679"/>
    </source>
</evidence>
<evidence type="ECO:0000313" key="5">
    <source>
        <dbReference type="EnsemblPlants" id="AES61992"/>
    </source>
</evidence>
<reference evidence="5" key="3">
    <citation type="submission" date="2015-04" db="UniProtKB">
        <authorList>
            <consortium name="EnsemblPlants"/>
        </authorList>
    </citation>
    <scope>IDENTIFICATION</scope>
    <source>
        <strain evidence="5">cv. Jemalong A17</strain>
    </source>
</reference>
<keyword evidence="2" id="KW-0833">Ubl conjugation pathway</keyword>
<organism evidence="4 6">
    <name type="scientific">Medicago truncatula</name>
    <name type="common">Barrel medic</name>
    <name type="synonym">Medicago tribuloides</name>
    <dbReference type="NCBI Taxonomy" id="3880"/>
    <lineage>
        <taxon>Eukaryota</taxon>
        <taxon>Viridiplantae</taxon>
        <taxon>Streptophyta</taxon>
        <taxon>Embryophyta</taxon>
        <taxon>Tracheophyta</taxon>
        <taxon>Spermatophyta</taxon>
        <taxon>Magnoliopsida</taxon>
        <taxon>eudicotyledons</taxon>
        <taxon>Gunneridae</taxon>
        <taxon>Pentapetalae</taxon>
        <taxon>rosids</taxon>
        <taxon>fabids</taxon>
        <taxon>Fabales</taxon>
        <taxon>Fabaceae</taxon>
        <taxon>Papilionoideae</taxon>
        <taxon>50 kb inversion clade</taxon>
        <taxon>NPAAA clade</taxon>
        <taxon>Hologalegina</taxon>
        <taxon>IRL clade</taxon>
        <taxon>Trifolieae</taxon>
        <taxon>Medicago</taxon>
    </lineage>
</organism>
<dbReference type="EMBL" id="CM001217">
    <property type="protein sequence ID" value="AES61992.2"/>
    <property type="molecule type" value="Genomic_DNA"/>
</dbReference>
<accession>G7I334</accession>
<sequence length="287" mass="32910">MHMFYTFVVVVLERHCITVTGWHWNRWKKGRYNICRSLRKDRYGKEQKRLLTITVFSFLMFTFPPGYPNVPPQVHYHSGGLGLNPNLYASGKVSLSLLDTWFGNKDQKWTPGVSTMLQVLVSIQGLILNAKPYYNEPGYEIMSRLIDGEKRAMLYNEDTFILSLKTMMYMIRKPPKNFEDLVVGHFYSRAYNILGSCKAYMEGAQVGYLAKGRVRIVDESEGKCSDKFKAGLVGHVNNLVKEFERIGVKDCEKFQKGSSHSLSLHLPAYSLSLPFPLYLSLYSLSLS</sequence>
<reference evidence="4 6" key="2">
    <citation type="journal article" date="2014" name="BMC Genomics">
        <title>An improved genome release (version Mt4.0) for the model legume Medicago truncatula.</title>
        <authorList>
            <person name="Tang H."/>
            <person name="Krishnakumar V."/>
            <person name="Bidwell S."/>
            <person name="Rosen B."/>
            <person name="Chan A."/>
            <person name="Zhou S."/>
            <person name="Gentzbittel L."/>
            <person name="Childs K.L."/>
            <person name="Yandell M."/>
            <person name="Gundlach H."/>
            <person name="Mayer K.F."/>
            <person name="Schwartz D.C."/>
            <person name="Town C.D."/>
        </authorList>
    </citation>
    <scope>GENOME REANNOTATION</scope>
    <source>
        <strain evidence="5 6">cv. Jemalong A17</strain>
    </source>
</reference>
<gene>
    <name evidence="4" type="ordered locus">MTR_1g092490</name>
</gene>
<evidence type="ECO:0000313" key="6">
    <source>
        <dbReference type="Proteomes" id="UP000002051"/>
    </source>
</evidence>
<dbReference type="EnsemblPlants" id="AES61992">
    <property type="protein sequence ID" value="AES61992"/>
    <property type="gene ID" value="MTR_1g092490"/>
</dbReference>
<dbReference type="PANTHER" id="PTHR46116:SF43">
    <property type="entry name" value="UBIQUITIN-CONJUGATING ENZYME"/>
    <property type="match status" value="1"/>
</dbReference>
<dbReference type="PROSITE" id="PS50127">
    <property type="entry name" value="UBC_2"/>
    <property type="match status" value="1"/>
</dbReference>
<dbReference type="Pfam" id="PF00179">
    <property type="entry name" value="UQ_con"/>
    <property type="match status" value="1"/>
</dbReference>